<keyword evidence="3" id="KW-1185">Reference proteome</keyword>
<accession>I0SBJ4</accession>
<comment type="caution">
    <text evidence="2">The sequence shown here is derived from an EMBL/GenBank/DDBJ whole genome shotgun (WGS) entry which is preliminary data.</text>
</comment>
<dbReference type="RefSeq" id="WP_003037107.1">
    <property type="nucleotide sequence ID" value="NZ_AICP01000047.1"/>
</dbReference>
<dbReference type="AlphaFoldDB" id="I0SBJ4"/>
<evidence type="ECO:0000313" key="3">
    <source>
        <dbReference type="Proteomes" id="UP000003245"/>
    </source>
</evidence>
<name>I0SBJ4_STRAP</name>
<sequence length="180" mass="19303">MKKLYKIFLTIAAAFMIGATVIPSSTSVIYANSVDGIATRTDTVSDEEKHLTDVIQYILDNAVVYGQDGLVKNIDFNAIYEKYGYSDELAHVEKIVNDDLSVKSSITFRANIGHCAVVAIQDTLGVSAVSSLLSGGIVGLLQRKAAAEIAKLILKVGLKNVAPAAAAASLIWSFGRCMWF</sequence>
<keyword evidence="1" id="KW-0732">Signal</keyword>
<dbReference type="EMBL" id="AICP01000047">
    <property type="protein sequence ID" value="EID20747.1"/>
    <property type="molecule type" value="Genomic_DNA"/>
</dbReference>
<organism evidence="2 3">
    <name type="scientific">Streptococcus anginosus subsp. whileyi CCUG 39159</name>
    <dbReference type="NCBI Taxonomy" id="1095729"/>
    <lineage>
        <taxon>Bacteria</taxon>
        <taxon>Bacillati</taxon>
        <taxon>Bacillota</taxon>
        <taxon>Bacilli</taxon>
        <taxon>Lactobacillales</taxon>
        <taxon>Streptococcaceae</taxon>
        <taxon>Streptococcus</taxon>
        <taxon>Streptococcus anginosus group</taxon>
    </lineage>
</organism>
<evidence type="ECO:0000313" key="2">
    <source>
        <dbReference type="EMBL" id="EID20747.1"/>
    </source>
</evidence>
<dbReference type="Proteomes" id="UP000003245">
    <property type="component" value="Unassembled WGS sequence"/>
</dbReference>
<dbReference type="PATRIC" id="fig|1095729.3.peg.1606"/>
<evidence type="ECO:0000256" key="1">
    <source>
        <dbReference type="SAM" id="SignalP"/>
    </source>
</evidence>
<gene>
    <name evidence="2" type="ORF">HMPREF1043_1724</name>
</gene>
<feature type="chain" id="PRO_5038651453" evidence="1">
    <location>
        <begin position="20"/>
        <end position="180"/>
    </location>
</feature>
<protein>
    <submittedName>
        <fullName evidence="2">Uncharacterized protein</fullName>
    </submittedName>
</protein>
<feature type="signal peptide" evidence="1">
    <location>
        <begin position="1"/>
        <end position="19"/>
    </location>
</feature>
<proteinExistence type="predicted"/>
<reference evidence="2 3" key="1">
    <citation type="submission" date="2012-01" db="EMBL/GenBank/DDBJ databases">
        <authorList>
            <person name="Harkins D.M."/>
            <person name="Madupu R."/>
            <person name="Durkin A.S."/>
            <person name="Torralba M."/>
            <person name="Methe B."/>
            <person name="Sutton G.G."/>
            <person name="Nelson K.E."/>
        </authorList>
    </citation>
    <scope>NUCLEOTIDE SEQUENCE [LARGE SCALE GENOMIC DNA]</scope>
    <source>
        <strain evidence="2 3">CCUG 39159</strain>
    </source>
</reference>